<dbReference type="CDD" id="cd00105">
    <property type="entry name" value="KH-I"/>
    <property type="match status" value="1"/>
</dbReference>
<keyword evidence="6" id="KW-1185">Reference proteome</keyword>
<protein>
    <recommendedName>
        <fullName evidence="4">K Homology domain-containing protein</fullName>
    </recommendedName>
</protein>
<accession>W9CJF1</accession>
<sequence>MADPQPSITSILAALAAQRPNATPPQNQQPAYQPPPQQQSNPYVQPGYSLPQPTNSGSVDLSGIKPVNSGTVSIQDAIAKAKVIAAEKGVSYDRAPSYGAPHPPMPSGRPYSPRSRSRSPQPTRRDPFRDNFNPYRDERRGPPGREYRERSFSPVARGRGPPDTFPPPHVGAGGYARERSPIRGAEDTTESISIESNLVGLIIGRQGENLRRVESETGCRVQFITGPDETGPFRTCKITGPRARRADAKAEITRIIDDSGLGPISDRPPREQNVTRDSSHQPALRDGEDSMQIMVPDRTVGLIIGRGGETIRDLQERSGCHVNIVGEQKSVNGLRPVNLIGTQEAAAMAKDLIMEIVESDSKSAPKERAPAPRENTRDAGYGGGGGGGGYASGGGQGDKINDSIFVPSEAVGMIIGKGGETIKEMQTTTGCKINVTQSSGPGEVEREIGLVGSQQAIAAAKRAIEDKVEAVQQKNNGGGGGGHRNNRGQQNQQNDYGDRGYSQQQYSQPQGQQGHQVQQGQQAPPAGAEDPYAQYGGYENYAQLWYQAMAAQGAQGQSDPTKPPGTS</sequence>
<dbReference type="STRING" id="1432307.W9CJF1"/>
<feature type="compositionally biased region" description="Basic and acidic residues" evidence="3">
    <location>
        <begin position="267"/>
        <end position="288"/>
    </location>
</feature>
<gene>
    <name evidence="5" type="ORF">SBOR_3611</name>
</gene>
<name>W9CJF1_SCLBF</name>
<feature type="compositionally biased region" description="Low complexity" evidence="3">
    <location>
        <begin position="16"/>
        <end position="31"/>
    </location>
</feature>
<dbReference type="InterPro" id="IPR004087">
    <property type="entry name" value="KH_dom"/>
</dbReference>
<evidence type="ECO:0000256" key="3">
    <source>
        <dbReference type="SAM" id="MobiDB-lite"/>
    </source>
</evidence>
<feature type="compositionally biased region" description="Gly residues" evidence="3">
    <location>
        <begin position="380"/>
        <end position="395"/>
    </location>
</feature>
<dbReference type="PROSITE" id="PS50084">
    <property type="entry name" value="KH_TYPE_1"/>
    <property type="match status" value="3"/>
</dbReference>
<feature type="domain" description="K Homology" evidence="4">
    <location>
        <begin position="398"/>
        <end position="469"/>
    </location>
</feature>
<evidence type="ECO:0000313" key="6">
    <source>
        <dbReference type="Proteomes" id="UP000019487"/>
    </source>
</evidence>
<dbReference type="GO" id="GO:0003723">
    <property type="term" value="F:RNA binding"/>
    <property type="evidence" value="ECO:0007669"/>
    <property type="project" value="UniProtKB-UniRule"/>
</dbReference>
<feature type="region of interest" description="Disordered" evidence="3">
    <location>
        <begin position="258"/>
        <end position="289"/>
    </location>
</feature>
<evidence type="ECO:0000256" key="2">
    <source>
        <dbReference type="PROSITE-ProRule" id="PRU00117"/>
    </source>
</evidence>
<evidence type="ECO:0000259" key="4">
    <source>
        <dbReference type="SMART" id="SM00322"/>
    </source>
</evidence>
<evidence type="ECO:0000313" key="5">
    <source>
        <dbReference type="EMBL" id="ESZ95991.1"/>
    </source>
</evidence>
<dbReference type="SMART" id="SM00322">
    <property type="entry name" value="KH"/>
    <property type="match status" value="3"/>
</dbReference>
<feature type="region of interest" description="Disordered" evidence="3">
    <location>
        <begin position="93"/>
        <end position="176"/>
    </location>
</feature>
<reference evidence="5 6" key="1">
    <citation type="journal article" date="2014" name="Genome Announc.">
        <title>Draft genome sequence of Sclerotinia borealis, a psychrophilic plant pathogenic fungus.</title>
        <authorList>
            <person name="Mardanov A.V."/>
            <person name="Beletsky A.V."/>
            <person name="Kadnikov V.V."/>
            <person name="Ignatov A.N."/>
            <person name="Ravin N.V."/>
        </authorList>
    </citation>
    <scope>NUCLEOTIDE SEQUENCE [LARGE SCALE GENOMIC DNA]</scope>
    <source>
        <strain evidence="6">F-4157</strain>
    </source>
</reference>
<feature type="region of interest" description="Disordered" evidence="3">
    <location>
        <begin position="359"/>
        <end position="395"/>
    </location>
</feature>
<feature type="compositionally biased region" description="Basic and acidic residues" evidence="3">
    <location>
        <begin position="123"/>
        <end position="151"/>
    </location>
</feature>
<dbReference type="HOGENOM" id="CLU_025201_0_0_1"/>
<dbReference type="EMBL" id="AYSA01000158">
    <property type="protein sequence ID" value="ESZ95991.1"/>
    <property type="molecule type" value="Genomic_DNA"/>
</dbReference>
<dbReference type="PANTHER" id="PTHR10288">
    <property type="entry name" value="KH DOMAIN CONTAINING RNA BINDING PROTEIN"/>
    <property type="match status" value="1"/>
</dbReference>
<feature type="compositionally biased region" description="Basic and acidic residues" evidence="3">
    <location>
        <begin position="359"/>
        <end position="377"/>
    </location>
</feature>
<dbReference type="AlphaFoldDB" id="W9CJF1"/>
<dbReference type="InterPro" id="IPR004088">
    <property type="entry name" value="KH_dom_type_1"/>
</dbReference>
<dbReference type="InterPro" id="IPR036612">
    <property type="entry name" value="KH_dom_type_1_sf"/>
</dbReference>
<feature type="domain" description="K Homology" evidence="4">
    <location>
        <begin position="186"/>
        <end position="257"/>
    </location>
</feature>
<dbReference type="Proteomes" id="UP000019487">
    <property type="component" value="Unassembled WGS sequence"/>
</dbReference>
<dbReference type="SUPFAM" id="SSF54791">
    <property type="entry name" value="Eukaryotic type KH-domain (KH-domain type I)"/>
    <property type="match status" value="3"/>
</dbReference>
<feature type="domain" description="K Homology" evidence="4">
    <location>
        <begin position="287"/>
        <end position="358"/>
    </location>
</feature>
<proteinExistence type="predicted"/>
<evidence type="ECO:0000256" key="1">
    <source>
        <dbReference type="ARBA" id="ARBA00022737"/>
    </source>
</evidence>
<dbReference type="Pfam" id="PF00013">
    <property type="entry name" value="KH_1"/>
    <property type="match status" value="3"/>
</dbReference>
<feature type="compositionally biased region" description="Low complexity" evidence="3">
    <location>
        <begin position="108"/>
        <end position="122"/>
    </location>
</feature>
<feature type="region of interest" description="Disordered" evidence="3">
    <location>
        <begin position="473"/>
        <end position="534"/>
    </location>
</feature>
<comment type="caution">
    <text evidence="5">The sequence shown here is derived from an EMBL/GenBank/DDBJ whole genome shotgun (WGS) entry which is preliminary data.</text>
</comment>
<dbReference type="OrthoDB" id="5204190at2759"/>
<organism evidence="5 6">
    <name type="scientific">Sclerotinia borealis (strain F-4128)</name>
    <dbReference type="NCBI Taxonomy" id="1432307"/>
    <lineage>
        <taxon>Eukaryota</taxon>
        <taxon>Fungi</taxon>
        <taxon>Dikarya</taxon>
        <taxon>Ascomycota</taxon>
        <taxon>Pezizomycotina</taxon>
        <taxon>Leotiomycetes</taxon>
        <taxon>Helotiales</taxon>
        <taxon>Sclerotiniaceae</taxon>
        <taxon>Sclerotinia</taxon>
    </lineage>
</organism>
<keyword evidence="2" id="KW-0694">RNA-binding</keyword>
<dbReference type="Gene3D" id="3.30.1370.10">
    <property type="entry name" value="K Homology domain, type 1"/>
    <property type="match status" value="3"/>
</dbReference>
<keyword evidence="1" id="KW-0677">Repeat</keyword>
<feature type="region of interest" description="Disordered" evidence="3">
    <location>
        <begin position="16"/>
        <end position="68"/>
    </location>
</feature>
<feature type="compositionally biased region" description="Low complexity" evidence="3">
    <location>
        <begin position="487"/>
        <end position="528"/>
    </location>
</feature>